<proteinExistence type="predicted"/>
<accession>A0A7U9PYE6</accession>
<dbReference type="EMBL" id="BHZC01000001">
    <property type="protein sequence ID" value="GCD35630.1"/>
    <property type="molecule type" value="Genomic_DNA"/>
</dbReference>
<dbReference type="GeneID" id="95622292"/>
<evidence type="ECO:0000313" key="2">
    <source>
        <dbReference type="Proteomes" id="UP000287830"/>
    </source>
</evidence>
<dbReference type="Proteomes" id="UP000287830">
    <property type="component" value="Unassembled WGS sequence"/>
</dbReference>
<gene>
    <name evidence="1" type="ORF">OEIGOIKO_03376</name>
</gene>
<dbReference type="AlphaFoldDB" id="A0A7U9PYE6"/>
<organism evidence="1 2">
    <name type="scientific">Streptomyces chrestomyceticus JCM 4735</name>
    <dbReference type="NCBI Taxonomy" id="1306181"/>
    <lineage>
        <taxon>Bacteria</taxon>
        <taxon>Bacillati</taxon>
        <taxon>Actinomycetota</taxon>
        <taxon>Actinomycetes</taxon>
        <taxon>Kitasatosporales</taxon>
        <taxon>Streptomycetaceae</taxon>
        <taxon>Streptomyces</taxon>
    </lineage>
</organism>
<protein>
    <submittedName>
        <fullName evidence="1">Uncharacterized protein</fullName>
    </submittedName>
</protein>
<evidence type="ECO:0000313" key="1">
    <source>
        <dbReference type="EMBL" id="GCD35630.1"/>
    </source>
</evidence>
<dbReference type="OrthoDB" id="5190876at2"/>
<reference evidence="1 2" key="1">
    <citation type="submission" date="2018-11" db="EMBL/GenBank/DDBJ databases">
        <title>Whole genome sequence of Streptomyces chrestomyceticus NBRC 13444(T).</title>
        <authorList>
            <person name="Komaki H."/>
            <person name="Tamura T."/>
        </authorList>
    </citation>
    <scope>NUCLEOTIDE SEQUENCE [LARGE SCALE GENOMIC DNA]</scope>
    <source>
        <strain evidence="1 2">NBRC 13444</strain>
    </source>
</reference>
<dbReference type="RefSeq" id="WP_125045514.1">
    <property type="nucleotide sequence ID" value="NZ_BHZC01000001.1"/>
</dbReference>
<sequence>MAFIHYTGPGGKKLPLRGRMAFVLYWENGADDRRMHPVGLTGEDFSPQPGESSGLVQFRFDTAAAQLDADALKRSGGLQWRLGHDDWRTPYMRRGGDYYFAPQGDWRMRGINQAAVDDRGMTFRLRMSIEGKGDCWISVDHATGSIRMRDSDNDRARLAVHAEAKSFRRDFGSRFRPPSLDQWR</sequence>
<comment type="caution">
    <text evidence="1">The sequence shown here is derived from an EMBL/GenBank/DDBJ whole genome shotgun (WGS) entry which is preliminary data.</text>
</comment>
<name>A0A7U9PYE6_9ACTN</name>